<evidence type="ECO:0000313" key="8">
    <source>
        <dbReference type="Proteomes" id="UP000886722"/>
    </source>
</evidence>
<dbReference type="InterPro" id="IPR051533">
    <property type="entry name" value="WaaL-like"/>
</dbReference>
<dbReference type="PANTHER" id="PTHR37422">
    <property type="entry name" value="TEICHURONIC ACID BIOSYNTHESIS PROTEIN TUAE"/>
    <property type="match status" value="1"/>
</dbReference>
<proteinExistence type="predicted"/>
<keyword evidence="7" id="KW-0436">Ligase</keyword>
<feature type="transmembrane region" description="Helical" evidence="5">
    <location>
        <begin position="6"/>
        <end position="22"/>
    </location>
</feature>
<feature type="transmembrane region" description="Helical" evidence="5">
    <location>
        <begin position="29"/>
        <end position="51"/>
    </location>
</feature>
<dbReference type="GO" id="GO:0016020">
    <property type="term" value="C:membrane"/>
    <property type="evidence" value="ECO:0007669"/>
    <property type="project" value="UniProtKB-SubCell"/>
</dbReference>
<gene>
    <name evidence="7" type="ORF">IAD06_03135</name>
</gene>
<evidence type="ECO:0000259" key="6">
    <source>
        <dbReference type="Pfam" id="PF04932"/>
    </source>
</evidence>
<feature type="transmembrane region" description="Helical" evidence="5">
    <location>
        <begin position="324"/>
        <end position="347"/>
    </location>
</feature>
<evidence type="ECO:0000256" key="1">
    <source>
        <dbReference type="ARBA" id="ARBA00004141"/>
    </source>
</evidence>
<evidence type="ECO:0000256" key="2">
    <source>
        <dbReference type="ARBA" id="ARBA00022692"/>
    </source>
</evidence>
<dbReference type="Proteomes" id="UP000886722">
    <property type="component" value="Unassembled WGS sequence"/>
</dbReference>
<keyword evidence="2 5" id="KW-0812">Transmembrane</keyword>
<evidence type="ECO:0000256" key="4">
    <source>
        <dbReference type="ARBA" id="ARBA00023136"/>
    </source>
</evidence>
<feature type="transmembrane region" description="Helical" evidence="5">
    <location>
        <begin position="126"/>
        <end position="140"/>
    </location>
</feature>
<dbReference type="EMBL" id="DVKT01000022">
    <property type="protein sequence ID" value="HIT39021.1"/>
    <property type="molecule type" value="Genomic_DNA"/>
</dbReference>
<evidence type="ECO:0000256" key="3">
    <source>
        <dbReference type="ARBA" id="ARBA00022989"/>
    </source>
</evidence>
<dbReference type="SUPFAM" id="SSF48452">
    <property type="entry name" value="TPR-like"/>
    <property type="match status" value="1"/>
</dbReference>
<dbReference type="InterPro" id="IPR011990">
    <property type="entry name" value="TPR-like_helical_dom_sf"/>
</dbReference>
<dbReference type="Pfam" id="PF04932">
    <property type="entry name" value="Wzy_C"/>
    <property type="match status" value="1"/>
</dbReference>
<evidence type="ECO:0000256" key="5">
    <source>
        <dbReference type="SAM" id="Phobius"/>
    </source>
</evidence>
<feature type="domain" description="O-antigen ligase-related" evidence="6">
    <location>
        <begin position="114"/>
        <end position="254"/>
    </location>
</feature>
<sequence>MLVYLITNIFAYFILRYVFTYYGKFAGYLLSIFTVCIFVLLTISFYIYYLFSETVHNAGSSSLYDFRFLYAPLGISNNVWSSLQWLFGGILAIAYFYVENRKVKALAAITGCMVLCQLLLSFSRGIYLSALVFAIVLFILERKRLFVDREKFLLGSCAIFIIGIFFLFPHETKKVFEINKTVSQQRSIDGRVKAMSITSDILKKYPWGVGLNNYTLAKDYYQVGDKRVDSYTTYAPNTISKLFIEYGYCGVCIYLILCWSIVFLLIKRKERKLWIISLFLMAFFVREQTFSTMFDSKVIQLSTLFLVAFLQSKRVECEREKKNFPVILCFLPCIVMTYVVGLVLYNWNSKECFSFMVNRAIFLRDKNVERSLCYFEKALKKSPLDIHLSFYVRLYSIKEAENTFLKELEKWISVYPDKLIFKWELYKIYRQKGFVDKAIEMFVSVVLQEPNILKTTYWEKLRFYDKEFTERVVNFLLIHISQKPSNPIDLAKYGSIAMQLGDFETAEFYLFSSNEQLPNLSRVWFNLACIYERKGLVDKAYQYNRMGRVTAQGIFTGNDYKPAEEKNIEDLIWKQYRFLFEVWYKKSLAI</sequence>
<organism evidence="7 8">
    <name type="scientific">Candidatus Caccoplasma intestinavium</name>
    <dbReference type="NCBI Taxonomy" id="2840716"/>
    <lineage>
        <taxon>Bacteria</taxon>
        <taxon>Pseudomonadati</taxon>
        <taxon>Bacteroidota</taxon>
        <taxon>Bacteroidia</taxon>
        <taxon>Bacteroidales</taxon>
        <taxon>Bacteroidaceae</taxon>
        <taxon>Bacteroidaceae incertae sedis</taxon>
        <taxon>Candidatus Caccoplasma</taxon>
    </lineage>
</organism>
<accession>A0A9D1GDU5</accession>
<keyword evidence="3 5" id="KW-1133">Transmembrane helix</keyword>
<dbReference type="PANTHER" id="PTHR37422:SF13">
    <property type="entry name" value="LIPOPOLYSACCHARIDE BIOSYNTHESIS PROTEIN PA4999-RELATED"/>
    <property type="match status" value="1"/>
</dbReference>
<dbReference type="AlphaFoldDB" id="A0A9D1GDU5"/>
<dbReference type="GO" id="GO:0016874">
    <property type="term" value="F:ligase activity"/>
    <property type="evidence" value="ECO:0007669"/>
    <property type="project" value="UniProtKB-KW"/>
</dbReference>
<evidence type="ECO:0000313" key="7">
    <source>
        <dbReference type="EMBL" id="HIT39021.1"/>
    </source>
</evidence>
<name>A0A9D1GDU5_9BACT</name>
<comment type="caution">
    <text evidence="7">The sequence shown here is derived from an EMBL/GenBank/DDBJ whole genome shotgun (WGS) entry which is preliminary data.</text>
</comment>
<comment type="subcellular location">
    <subcellularLocation>
        <location evidence="1">Membrane</location>
        <topology evidence="1">Multi-pass membrane protein</topology>
    </subcellularLocation>
</comment>
<dbReference type="InterPro" id="IPR007016">
    <property type="entry name" value="O-antigen_ligase-rel_domated"/>
</dbReference>
<keyword evidence="4 5" id="KW-0472">Membrane</keyword>
<reference evidence="7" key="1">
    <citation type="submission" date="2020-10" db="EMBL/GenBank/DDBJ databases">
        <authorList>
            <person name="Gilroy R."/>
        </authorList>
    </citation>
    <scope>NUCLEOTIDE SEQUENCE</scope>
    <source>
        <strain evidence="7">21143</strain>
    </source>
</reference>
<dbReference type="Gene3D" id="1.25.40.10">
    <property type="entry name" value="Tetratricopeptide repeat domain"/>
    <property type="match status" value="1"/>
</dbReference>
<feature type="transmembrane region" description="Helical" evidence="5">
    <location>
        <begin position="243"/>
        <end position="266"/>
    </location>
</feature>
<feature type="transmembrane region" description="Helical" evidence="5">
    <location>
        <begin position="79"/>
        <end position="98"/>
    </location>
</feature>
<reference evidence="7" key="2">
    <citation type="journal article" date="2021" name="PeerJ">
        <title>Extensive microbial diversity within the chicken gut microbiome revealed by metagenomics and culture.</title>
        <authorList>
            <person name="Gilroy R."/>
            <person name="Ravi A."/>
            <person name="Getino M."/>
            <person name="Pursley I."/>
            <person name="Horton D.L."/>
            <person name="Alikhan N.F."/>
            <person name="Baker D."/>
            <person name="Gharbi K."/>
            <person name="Hall N."/>
            <person name="Watson M."/>
            <person name="Adriaenssens E.M."/>
            <person name="Foster-Nyarko E."/>
            <person name="Jarju S."/>
            <person name="Secka A."/>
            <person name="Antonio M."/>
            <person name="Oren A."/>
            <person name="Chaudhuri R.R."/>
            <person name="La Ragione R."/>
            <person name="Hildebrand F."/>
            <person name="Pallen M.J."/>
        </authorList>
    </citation>
    <scope>NUCLEOTIDE SEQUENCE</scope>
    <source>
        <strain evidence="7">21143</strain>
    </source>
</reference>
<feature type="transmembrane region" description="Helical" evidence="5">
    <location>
        <begin position="152"/>
        <end position="170"/>
    </location>
</feature>
<protein>
    <submittedName>
        <fullName evidence="7">O-antigen ligase family protein</fullName>
    </submittedName>
</protein>